<comment type="caution">
    <text evidence="1">The sequence shown here is derived from an EMBL/GenBank/DDBJ whole genome shotgun (WGS) entry which is preliminary data.</text>
</comment>
<proteinExistence type="predicted"/>
<protein>
    <submittedName>
        <fullName evidence="1">Uncharacterized protein</fullName>
    </submittedName>
</protein>
<keyword evidence="2" id="KW-1185">Reference proteome</keyword>
<name>A0A9P4TZ57_9PEZI</name>
<sequence>MNTTTISSNHSTFRFLSLPRELRDFVYHYYATSHPDIPIGPTYSKTFKTTKPYLHSIFLVNKQLKHEYLPCLLKVATFYYVVASWNLSRIWNCYTRSIFKISPPISKPSTARLRATTDPLAGWTVEN</sequence>
<dbReference type="OrthoDB" id="3650564at2759"/>
<evidence type="ECO:0000313" key="2">
    <source>
        <dbReference type="Proteomes" id="UP000800235"/>
    </source>
</evidence>
<reference evidence="1" key="1">
    <citation type="journal article" date="2020" name="Stud. Mycol.">
        <title>101 Dothideomycetes genomes: a test case for predicting lifestyles and emergence of pathogens.</title>
        <authorList>
            <person name="Haridas S."/>
            <person name="Albert R."/>
            <person name="Binder M."/>
            <person name="Bloem J."/>
            <person name="Labutti K."/>
            <person name="Salamov A."/>
            <person name="Andreopoulos B."/>
            <person name="Baker S."/>
            <person name="Barry K."/>
            <person name="Bills G."/>
            <person name="Bluhm B."/>
            <person name="Cannon C."/>
            <person name="Castanera R."/>
            <person name="Culley D."/>
            <person name="Daum C."/>
            <person name="Ezra D."/>
            <person name="Gonzalez J."/>
            <person name="Henrissat B."/>
            <person name="Kuo A."/>
            <person name="Liang C."/>
            <person name="Lipzen A."/>
            <person name="Lutzoni F."/>
            <person name="Magnuson J."/>
            <person name="Mondo S."/>
            <person name="Nolan M."/>
            <person name="Ohm R."/>
            <person name="Pangilinan J."/>
            <person name="Park H.-J."/>
            <person name="Ramirez L."/>
            <person name="Alfaro M."/>
            <person name="Sun H."/>
            <person name="Tritt A."/>
            <person name="Yoshinaga Y."/>
            <person name="Zwiers L.-H."/>
            <person name="Turgeon B."/>
            <person name="Goodwin S."/>
            <person name="Spatafora J."/>
            <person name="Crous P."/>
            <person name="Grigoriev I."/>
        </authorList>
    </citation>
    <scope>NUCLEOTIDE SEQUENCE</scope>
    <source>
        <strain evidence="1">CBS 130266</strain>
    </source>
</reference>
<dbReference type="AlphaFoldDB" id="A0A9P4TZ57"/>
<accession>A0A9P4TZ57</accession>
<dbReference type="EMBL" id="MU007034">
    <property type="protein sequence ID" value="KAF2431031.1"/>
    <property type="molecule type" value="Genomic_DNA"/>
</dbReference>
<gene>
    <name evidence="1" type="ORF">EJ08DRAFT_649123</name>
</gene>
<dbReference type="Proteomes" id="UP000800235">
    <property type="component" value="Unassembled WGS sequence"/>
</dbReference>
<organism evidence="1 2">
    <name type="scientific">Tothia fuscella</name>
    <dbReference type="NCBI Taxonomy" id="1048955"/>
    <lineage>
        <taxon>Eukaryota</taxon>
        <taxon>Fungi</taxon>
        <taxon>Dikarya</taxon>
        <taxon>Ascomycota</taxon>
        <taxon>Pezizomycotina</taxon>
        <taxon>Dothideomycetes</taxon>
        <taxon>Pleosporomycetidae</taxon>
        <taxon>Venturiales</taxon>
        <taxon>Cylindrosympodiaceae</taxon>
        <taxon>Tothia</taxon>
    </lineage>
</organism>
<evidence type="ECO:0000313" key="1">
    <source>
        <dbReference type="EMBL" id="KAF2431031.1"/>
    </source>
</evidence>